<sequence>MGQLEGQNDNNNNNLPSSSSTAGTTRRSPSPKHDPNVKEQRADSEHSTNTNIPKEDTVKNQNIGEAPIPKHQPTLSSLPFDHRRWILKDLDIDQEVIANIHSFDDETFNKYLSIILEKERKNIEKIKETNLNTLNQIIDKCIQSDDFNARTIENLVEFVASDPKKVKNIPKIPSLTPNKRSRTGSMSPRGHHKSISEIPSNISSQQQTASWFPPQQFQPYQPHISQPYGYFDQNQQMNTDYGNQQRPGLPGPPPQQYLPYQQYQPQQQPQQQQQQQQPFPPHFSSQSNQNFPSQSSNLPGTASTFSQPSSFLQVPHNNQQRFSLIRERLPDESLEHDLSKRPLTNTTTLLGRPPKLNATMRRQQGGHRRSRSAATVLPQISRNNSIGGSMRSPNQSSNNNSNRTPQKPVSFLIHTPKHPPPT</sequence>
<feature type="region of interest" description="Disordered" evidence="1">
    <location>
        <begin position="333"/>
        <end position="422"/>
    </location>
</feature>
<accession>G0W9F3</accession>
<dbReference type="RefSeq" id="XP_003669657.1">
    <property type="nucleotide sequence ID" value="XM_003669609.1"/>
</dbReference>
<reference evidence="2 3" key="1">
    <citation type="journal article" date="2011" name="Proc. Natl. Acad. Sci. U.S.A.">
        <title>Evolutionary erosion of yeast sex chromosomes by mating-type switching accidents.</title>
        <authorList>
            <person name="Gordon J.L."/>
            <person name="Armisen D."/>
            <person name="Proux-Wera E."/>
            <person name="Oheigeartaigh S.S."/>
            <person name="Byrne K.P."/>
            <person name="Wolfe K.H."/>
        </authorList>
    </citation>
    <scope>NUCLEOTIDE SEQUENCE [LARGE SCALE GENOMIC DNA]</scope>
    <source>
        <strain evidence="3">ATCC 10597 / BCRC 20456 / CBS 421 / NBRC 0211 / NRRL Y-12639</strain>
    </source>
</reference>
<dbReference type="HOGENOM" id="CLU_792700_0_0_1"/>
<feature type="compositionally biased region" description="Low complexity" evidence="1">
    <location>
        <begin position="389"/>
        <end position="402"/>
    </location>
</feature>
<feature type="compositionally biased region" description="Polar residues" evidence="1">
    <location>
        <begin position="378"/>
        <end position="387"/>
    </location>
</feature>
<feature type="compositionally biased region" description="Low complexity" evidence="1">
    <location>
        <begin position="257"/>
        <end position="297"/>
    </location>
</feature>
<dbReference type="KEGG" id="ndi:NDAI_0D01010"/>
<proteinExistence type="predicted"/>
<name>G0W9F3_NAUDC</name>
<dbReference type="eggNOG" id="ENOG502S5H5">
    <property type="taxonomic scope" value="Eukaryota"/>
</dbReference>
<dbReference type="OrthoDB" id="4064025at2759"/>
<feature type="compositionally biased region" description="Polar residues" evidence="1">
    <location>
        <begin position="232"/>
        <end position="243"/>
    </location>
</feature>
<feature type="compositionally biased region" description="Low complexity" evidence="1">
    <location>
        <begin position="8"/>
        <end position="28"/>
    </location>
</feature>
<feature type="compositionally biased region" description="Polar residues" evidence="1">
    <location>
        <begin position="175"/>
        <end position="186"/>
    </location>
</feature>
<feature type="compositionally biased region" description="Basic and acidic residues" evidence="1">
    <location>
        <begin position="31"/>
        <end position="46"/>
    </location>
</feature>
<dbReference type="GeneID" id="11495224"/>
<gene>
    <name evidence="2" type="primary">NDAI0D01010</name>
    <name evidence="2" type="ordered locus">NDAI_0D01010</name>
</gene>
<evidence type="ECO:0000256" key="1">
    <source>
        <dbReference type="SAM" id="MobiDB-lite"/>
    </source>
</evidence>
<dbReference type="OMA" id="QNIGAHP"/>
<dbReference type="EMBL" id="HE580270">
    <property type="protein sequence ID" value="CCD24414.1"/>
    <property type="molecule type" value="Genomic_DNA"/>
</dbReference>
<organism evidence="2 3">
    <name type="scientific">Naumovozyma dairenensis (strain ATCC 10597 / BCRC 20456 / CBS 421 / NBRC 0211 / NRRL Y-12639)</name>
    <name type="common">Saccharomyces dairenensis</name>
    <dbReference type="NCBI Taxonomy" id="1071378"/>
    <lineage>
        <taxon>Eukaryota</taxon>
        <taxon>Fungi</taxon>
        <taxon>Dikarya</taxon>
        <taxon>Ascomycota</taxon>
        <taxon>Saccharomycotina</taxon>
        <taxon>Saccharomycetes</taxon>
        <taxon>Saccharomycetales</taxon>
        <taxon>Saccharomycetaceae</taxon>
        <taxon>Naumovozyma</taxon>
    </lineage>
</organism>
<feature type="region of interest" description="Disordered" evidence="1">
    <location>
        <begin position="1"/>
        <end position="76"/>
    </location>
</feature>
<keyword evidence="3" id="KW-1185">Reference proteome</keyword>
<feature type="compositionally biased region" description="Low complexity" evidence="1">
    <location>
        <begin position="212"/>
        <end position="222"/>
    </location>
</feature>
<dbReference type="Proteomes" id="UP000000689">
    <property type="component" value="Chromosome 4"/>
</dbReference>
<feature type="region of interest" description="Disordered" evidence="1">
    <location>
        <begin position="168"/>
        <end position="312"/>
    </location>
</feature>
<protein>
    <submittedName>
        <fullName evidence="2">Uncharacterized protein</fullName>
    </submittedName>
</protein>
<evidence type="ECO:0000313" key="2">
    <source>
        <dbReference type="EMBL" id="CCD24414.1"/>
    </source>
</evidence>
<dbReference type="AlphaFoldDB" id="G0W9F3"/>
<feature type="compositionally biased region" description="Polar residues" evidence="1">
    <location>
        <begin position="298"/>
        <end position="312"/>
    </location>
</feature>
<feature type="compositionally biased region" description="Polar residues" evidence="1">
    <location>
        <begin position="197"/>
        <end position="210"/>
    </location>
</feature>
<evidence type="ECO:0000313" key="3">
    <source>
        <dbReference type="Proteomes" id="UP000000689"/>
    </source>
</evidence>